<keyword evidence="4" id="KW-1185">Reference proteome</keyword>
<dbReference type="EMBL" id="JABCKI010000184">
    <property type="protein sequence ID" value="KAG5651903.1"/>
    <property type="molecule type" value="Genomic_DNA"/>
</dbReference>
<dbReference type="Proteomes" id="UP000717328">
    <property type="component" value="Unassembled WGS sequence"/>
</dbReference>
<sequence>MGGISTRNFKMFRREHPEERGDRDEHVGRSQPGGQLRASAQRILRHLLYNQPLPLLIQSELVDQRKNISQTVAGAELNRELLAQAEKHRQEMMALRDEMTRAVNEQDEQTRQELEVELNGLAEELRCVREESQNLVSNYDAEKARFEGQIRAMNEAIIEENKRAEAAYLWHLRELEKRLYEASLRSAETIQELDGWIIDARTPTNTSNPSLQYCAYYLNFGAHI</sequence>
<gene>
    <name evidence="3" type="ORF">H0H81_006984</name>
</gene>
<dbReference type="OrthoDB" id="8954335at2759"/>
<reference evidence="3" key="1">
    <citation type="submission" date="2021-02" db="EMBL/GenBank/DDBJ databases">
        <authorList>
            <person name="Nieuwenhuis M."/>
            <person name="Van De Peppel L.J.J."/>
        </authorList>
    </citation>
    <scope>NUCLEOTIDE SEQUENCE</scope>
    <source>
        <strain evidence="3">D49</strain>
    </source>
</reference>
<feature type="region of interest" description="Disordered" evidence="2">
    <location>
        <begin position="1"/>
        <end position="36"/>
    </location>
</feature>
<dbReference type="AlphaFoldDB" id="A0A9P7GNS2"/>
<evidence type="ECO:0000256" key="1">
    <source>
        <dbReference type="SAM" id="Coils"/>
    </source>
</evidence>
<evidence type="ECO:0000256" key="2">
    <source>
        <dbReference type="SAM" id="MobiDB-lite"/>
    </source>
</evidence>
<reference evidence="3" key="2">
    <citation type="submission" date="2021-10" db="EMBL/GenBank/DDBJ databases">
        <title>Phylogenomics reveals ancestral predisposition of the termite-cultivated fungus Termitomyces towards a domesticated lifestyle.</title>
        <authorList>
            <person name="Auxier B."/>
            <person name="Grum-Grzhimaylo A."/>
            <person name="Cardenas M.E."/>
            <person name="Lodge J.D."/>
            <person name="Laessoe T."/>
            <person name="Pedersen O."/>
            <person name="Smith M.E."/>
            <person name="Kuyper T.W."/>
            <person name="Franco-Molano E.A."/>
            <person name="Baroni T.J."/>
            <person name="Aanen D.K."/>
        </authorList>
    </citation>
    <scope>NUCLEOTIDE SEQUENCE</scope>
    <source>
        <strain evidence="3">D49</strain>
    </source>
</reference>
<organism evidence="3 4">
    <name type="scientific">Sphagnurus paluster</name>
    <dbReference type="NCBI Taxonomy" id="117069"/>
    <lineage>
        <taxon>Eukaryota</taxon>
        <taxon>Fungi</taxon>
        <taxon>Dikarya</taxon>
        <taxon>Basidiomycota</taxon>
        <taxon>Agaricomycotina</taxon>
        <taxon>Agaricomycetes</taxon>
        <taxon>Agaricomycetidae</taxon>
        <taxon>Agaricales</taxon>
        <taxon>Tricholomatineae</taxon>
        <taxon>Lyophyllaceae</taxon>
        <taxon>Sphagnurus</taxon>
    </lineage>
</organism>
<evidence type="ECO:0000313" key="4">
    <source>
        <dbReference type="Proteomes" id="UP000717328"/>
    </source>
</evidence>
<accession>A0A9P7GNS2</accession>
<proteinExistence type="predicted"/>
<feature type="coiled-coil region" evidence="1">
    <location>
        <begin position="78"/>
        <end position="138"/>
    </location>
</feature>
<evidence type="ECO:0000313" key="3">
    <source>
        <dbReference type="EMBL" id="KAG5651903.1"/>
    </source>
</evidence>
<comment type="caution">
    <text evidence="3">The sequence shown here is derived from an EMBL/GenBank/DDBJ whole genome shotgun (WGS) entry which is preliminary data.</text>
</comment>
<protein>
    <submittedName>
        <fullName evidence="3">Uncharacterized protein</fullName>
    </submittedName>
</protein>
<name>A0A9P7GNS2_9AGAR</name>
<keyword evidence="1" id="KW-0175">Coiled coil</keyword>
<feature type="compositionally biased region" description="Basic and acidic residues" evidence="2">
    <location>
        <begin position="12"/>
        <end position="28"/>
    </location>
</feature>